<evidence type="ECO:0000313" key="2">
    <source>
        <dbReference type="EMBL" id="PNY23288.1"/>
    </source>
</evidence>
<dbReference type="AlphaFoldDB" id="A0A2K3Q6Y8"/>
<accession>A0A2K3Q6Y8</accession>
<name>A0A2K3Q6Y8_9HYPO</name>
<organism evidence="2 3">
    <name type="scientific">Tolypocladium capitatum</name>
    <dbReference type="NCBI Taxonomy" id="45235"/>
    <lineage>
        <taxon>Eukaryota</taxon>
        <taxon>Fungi</taxon>
        <taxon>Dikarya</taxon>
        <taxon>Ascomycota</taxon>
        <taxon>Pezizomycotina</taxon>
        <taxon>Sordariomycetes</taxon>
        <taxon>Hypocreomycetidae</taxon>
        <taxon>Hypocreales</taxon>
        <taxon>Ophiocordycipitaceae</taxon>
        <taxon>Tolypocladium</taxon>
    </lineage>
</organism>
<comment type="caution">
    <text evidence="2">The sequence shown here is derived from an EMBL/GenBank/DDBJ whole genome shotgun (WGS) entry which is preliminary data.</text>
</comment>
<sequence length="64" mass="6422">MTAQPPAQHCASARPAAGSGDQSAAVRIPLSSVGPNPPPISPTSAQTPAPGDDDDYVYEPTGHL</sequence>
<dbReference type="EMBL" id="NRSZ01001115">
    <property type="protein sequence ID" value="PNY23288.1"/>
    <property type="molecule type" value="Genomic_DNA"/>
</dbReference>
<proteinExistence type="predicted"/>
<evidence type="ECO:0000313" key="3">
    <source>
        <dbReference type="Proteomes" id="UP000236621"/>
    </source>
</evidence>
<feature type="region of interest" description="Disordered" evidence="1">
    <location>
        <begin position="1"/>
        <end position="64"/>
    </location>
</feature>
<evidence type="ECO:0000256" key="1">
    <source>
        <dbReference type="SAM" id="MobiDB-lite"/>
    </source>
</evidence>
<protein>
    <submittedName>
        <fullName evidence="2">Uncharacterized protein</fullName>
    </submittedName>
</protein>
<keyword evidence="3" id="KW-1185">Reference proteome</keyword>
<gene>
    <name evidence="2" type="ORF">TCAP_06759</name>
</gene>
<dbReference type="Proteomes" id="UP000236621">
    <property type="component" value="Unassembled WGS sequence"/>
</dbReference>
<reference evidence="2 3" key="1">
    <citation type="submission" date="2017-08" db="EMBL/GenBank/DDBJ databases">
        <title>Harnessing the power of phylogenomics to disentangle the directionality and signatures of interkingdom host jumping in the parasitic fungal genus Tolypocladium.</title>
        <authorList>
            <person name="Quandt C.A."/>
            <person name="Patterson W."/>
            <person name="Spatafora J.W."/>
        </authorList>
    </citation>
    <scope>NUCLEOTIDE SEQUENCE [LARGE SCALE GENOMIC DNA]</scope>
    <source>
        <strain evidence="2 3">CBS 113982</strain>
    </source>
</reference>